<organism evidence="8 9">
    <name type="scientific">Stenotrophomonas beteli</name>
    <dbReference type="NCBI Taxonomy" id="3384461"/>
    <lineage>
        <taxon>Bacteria</taxon>
        <taxon>Pseudomonadati</taxon>
        <taxon>Pseudomonadota</taxon>
        <taxon>Gammaproteobacteria</taxon>
        <taxon>Lysobacterales</taxon>
        <taxon>Lysobacteraceae</taxon>
        <taxon>Stenotrophomonas</taxon>
        <taxon>Stenotrophomonas maltophilia group</taxon>
    </lineage>
</organism>
<name>A0A0R0BBY9_9GAMM</name>
<keyword evidence="2" id="KW-0229">DNA integration</keyword>
<dbReference type="Gene3D" id="1.10.150.130">
    <property type="match status" value="1"/>
</dbReference>
<protein>
    <submittedName>
        <fullName evidence="8">Integrase</fullName>
    </submittedName>
</protein>
<proteinExistence type="inferred from homology"/>
<evidence type="ECO:0000313" key="9">
    <source>
        <dbReference type="Proteomes" id="UP000051757"/>
    </source>
</evidence>
<dbReference type="OrthoDB" id="9784724at2"/>
<evidence type="ECO:0000256" key="3">
    <source>
        <dbReference type="ARBA" id="ARBA00023125"/>
    </source>
</evidence>
<dbReference type="InterPro" id="IPR044068">
    <property type="entry name" value="CB"/>
</dbReference>
<dbReference type="PANTHER" id="PTHR30349:SF64">
    <property type="entry name" value="PROPHAGE INTEGRASE INTD-RELATED"/>
    <property type="match status" value="1"/>
</dbReference>
<evidence type="ECO:0000256" key="4">
    <source>
        <dbReference type="ARBA" id="ARBA00023172"/>
    </source>
</evidence>
<evidence type="ECO:0000256" key="5">
    <source>
        <dbReference type="PROSITE-ProRule" id="PRU01248"/>
    </source>
</evidence>
<dbReference type="GO" id="GO:0006310">
    <property type="term" value="P:DNA recombination"/>
    <property type="evidence" value="ECO:0007669"/>
    <property type="project" value="UniProtKB-KW"/>
</dbReference>
<dbReference type="InterPro" id="IPR002104">
    <property type="entry name" value="Integrase_catalytic"/>
</dbReference>
<dbReference type="InterPro" id="IPR050090">
    <property type="entry name" value="Tyrosine_recombinase_XerCD"/>
</dbReference>
<sequence>MTALPSSALTDYIASPFGTLHLEGIHIGRFRIDRATIQGREAAINLQECILAALDETGRKNTLKSGTRYPQQLPMGTPARPLAKEIDDHLADMRRRQLDPKTVLATERTLKLLLLTCGNISACRVDYKHIQALWQLLRWAPKNLLSDPLLKRLSFDDAITLGKEQDVPPLAPATEERHRRFLVAFFNHLVNGQAIASSPMKAFRKPKEDHAIDPDKAIRLFEDGDLQAIFDPATFIPWARKPQHWWAPMIGLYTGARVNEVCQLKLTDILQERGVWCVAFQKTIDEDLAADPKRQRRSRQSMKGAGCMRIVPIAKRLLDAGFLEFVEDMKATGHPRLFPLLSAGVNRKTGETNARYSQQFVVDFGRYLKRLGFAKGIGFHAFRHTLATELDVNDVPKKEIALVTGHSTDPRDRVQVLRKHYLHKKPQVTRSKQISALELYQPNVELPRYERGQFAEQLRDPTKFHP</sequence>
<dbReference type="AlphaFoldDB" id="A0A0R0BBY9"/>
<dbReference type="PANTHER" id="PTHR30349">
    <property type="entry name" value="PHAGE INTEGRASE-RELATED"/>
    <property type="match status" value="1"/>
</dbReference>
<dbReference type="InterPro" id="IPR010998">
    <property type="entry name" value="Integrase_recombinase_N"/>
</dbReference>
<keyword evidence="9" id="KW-1185">Reference proteome</keyword>
<dbReference type="EMBL" id="LLXV01000021">
    <property type="protein sequence ID" value="KRG51642.1"/>
    <property type="molecule type" value="Genomic_DNA"/>
</dbReference>
<gene>
    <name evidence="8" type="ORF">ARC23_07975</name>
</gene>
<evidence type="ECO:0000256" key="2">
    <source>
        <dbReference type="ARBA" id="ARBA00022908"/>
    </source>
</evidence>
<feature type="domain" description="Core-binding (CB)" evidence="7">
    <location>
        <begin position="77"/>
        <end position="190"/>
    </location>
</feature>
<dbReference type="Pfam" id="PF00589">
    <property type="entry name" value="Phage_integrase"/>
    <property type="match status" value="1"/>
</dbReference>
<evidence type="ECO:0000259" key="7">
    <source>
        <dbReference type="PROSITE" id="PS51900"/>
    </source>
</evidence>
<reference evidence="8 9" key="1">
    <citation type="journal article" date="2016" name="Front. Microbiol.">
        <title>Genome Sequence of Type Strains of Genus Stenotrophomonas.</title>
        <authorList>
            <person name="Patil P.P."/>
            <person name="Midha S."/>
            <person name="Kumar S."/>
            <person name="Patil P.B."/>
        </authorList>
    </citation>
    <scope>NUCLEOTIDE SEQUENCE [LARGE SCALE GENOMIC DNA]</scope>
    <source>
        <strain evidence="8 9">LMG 978</strain>
    </source>
</reference>
<dbReference type="GO" id="GO:0003677">
    <property type="term" value="F:DNA binding"/>
    <property type="evidence" value="ECO:0007669"/>
    <property type="project" value="UniProtKB-UniRule"/>
</dbReference>
<dbReference type="SUPFAM" id="SSF56349">
    <property type="entry name" value="DNA breaking-rejoining enzymes"/>
    <property type="match status" value="1"/>
</dbReference>
<dbReference type="Proteomes" id="UP000051757">
    <property type="component" value="Unassembled WGS sequence"/>
</dbReference>
<accession>A0A0R0BBY9</accession>
<evidence type="ECO:0000259" key="6">
    <source>
        <dbReference type="PROSITE" id="PS51898"/>
    </source>
</evidence>
<evidence type="ECO:0000313" key="8">
    <source>
        <dbReference type="EMBL" id="KRG51642.1"/>
    </source>
</evidence>
<dbReference type="InterPro" id="IPR011010">
    <property type="entry name" value="DNA_brk_join_enz"/>
</dbReference>
<keyword evidence="4" id="KW-0233">DNA recombination</keyword>
<comment type="similarity">
    <text evidence="1">Belongs to the 'phage' integrase family.</text>
</comment>
<evidence type="ECO:0000256" key="1">
    <source>
        <dbReference type="ARBA" id="ARBA00008857"/>
    </source>
</evidence>
<dbReference type="Gene3D" id="1.10.443.10">
    <property type="entry name" value="Intergrase catalytic core"/>
    <property type="match status" value="1"/>
</dbReference>
<dbReference type="PROSITE" id="PS51898">
    <property type="entry name" value="TYR_RECOMBINASE"/>
    <property type="match status" value="1"/>
</dbReference>
<dbReference type="PROSITE" id="PS51900">
    <property type="entry name" value="CB"/>
    <property type="match status" value="1"/>
</dbReference>
<feature type="domain" description="Tyr recombinase" evidence="6">
    <location>
        <begin position="215"/>
        <end position="434"/>
    </location>
</feature>
<keyword evidence="3 5" id="KW-0238">DNA-binding</keyword>
<dbReference type="GO" id="GO:0015074">
    <property type="term" value="P:DNA integration"/>
    <property type="evidence" value="ECO:0007669"/>
    <property type="project" value="UniProtKB-KW"/>
</dbReference>
<dbReference type="CDD" id="cd01184">
    <property type="entry name" value="INT_C_like_1"/>
    <property type="match status" value="1"/>
</dbReference>
<dbReference type="InterPro" id="IPR013762">
    <property type="entry name" value="Integrase-like_cat_sf"/>
</dbReference>
<comment type="caution">
    <text evidence="8">The sequence shown here is derived from an EMBL/GenBank/DDBJ whole genome shotgun (WGS) entry which is preliminary data.</text>
</comment>